<dbReference type="Proteomes" id="UP000233551">
    <property type="component" value="Unassembled WGS sequence"/>
</dbReference>
<dbReference type="InterPro" id="IPR013103">
    <property type="entry name" value="RVT_2"/>
</dbReference>
<proteinExistence type="predicted"/>
<dbReference type="AlphaFoldDB" id="A0A2I0I8A7"/>
<organism evidence="3 4">
    <name type="scientific">Punica granatum</name>
    <name type="common">Pomegranate</name>
    <dbReference type="NCBI Taxonomy" id="22663"/>
    <lineage>
        <taxon>Eukaryota</taxon>
        <taxon>Viridiplantae</taxon>
        <taxon>Streptophyta</taxon>
        <taxon>Embryophyta</taxon>
        <taxon>Tracheophyta</taxon>
        <taxon>Spermatophyta</taxon>
        <taxon>Magnoliopsida</taxon>
        <taxon>eudicotyledons</taxon>
        <taxon>Gunneridae</taxon>
        <taxon>Pentapetalae</taxon>
        <taxon>rosids</taxon>
        <taxon>malvids</taxon>
        <taxon>Myrtales</taxon>
        <taxon>Lythraceae</taxon>
        <taxon>Punica</taxon>
    </lineage>
</organism>
<feature type="domain" description="Reverse transcriptase Ty1/copia-type" evidence="2">
    <location>
        <begin position="98"/>
        <end position="179"/>
    </location>
</feature>
<keyword evidence="4" id="KW-1185">Reference proteome</keyword>
<gene>
    <name evidence="3" type="ORF">CRG98_039352</name>
</gene>
<dbReference type="STRING" id="22663.A0A2I0I8A7"/>
<protein>
    <recommendedName>
        <fullName evidence="2">Reverse transcriptase Ty1/copia-type domain-containing protein</fullName>
    </recommendedName>
</protein>
<comment type="caution">
    <text evidence="3">The sequence shown here is derived from an EMBL/GenBank/DDBJ whole genome shotgun (WGS) entry which is preliminary data.</text>
</comment>
<evidence type="ECO:0000313" key="4">
    <source>
        <dbReference type="Proteomes" id="UP000233551"/>
    </source>
</evidence>
<feature type="region of interest" description="Disordered" evidence="1">
    <location>
        <begin position="1"/>
        <end position="74"/>
    </location>
</feature>
<sequence>MGGLLGADGPQQINEPAITTLEGDNRIQPSAPRHSSASSILPPPLDTAVSAPIAPDEPASRPVNRHPMITRSKSGVRMPNPKYAYIAVDSIPGEPHNANSALAHPARLVAKGFHQVEGVDFIETFSPLVKPGTTRAVLNVVVVQNWGIRQLDVKKAFLNGDLDVPVYMEQPLGFRDSDHPDHRKYAAKLLDRAMMSNCKPIATPMAVKSPCIKNGDELFSDPSFFRSVVGAL</sequence>
<evidence type="ECO:0000256" key="1">
    <source>
        <dbReference type="SAM" id="MobiDB-lite"/>
    </source>
</evidence>
<dbReference type="Pfam" id="PF07727">
    <property type="entry name" value="RVT_2"/>
    <property type="match status" value="1"/>
</dbReference>
<dbReference type="EMBL" id="PGOL01003640">
    <property type="protein sequence ID" value="PKI40234.1"/>
    <property type="molecule type" value="Genomic_DNA"/>
</dbReference>
<evidence type="ECO:0000313" key="3">
    <source>
        <dbReference type="EMBL" id="PKI40234.1"/>
    </source>
</evidence>
<reference evidence="3 4" key="1">
    <citation type="submission" date="2017-11" db="EMBL/GenBank/DDBJ databases">
        <title>De-novo sequencing of pomegranate (Punica granatum L.) genome.</title>
        <authorList>
            <person name="Akparov Z."/>
            <person name="Amiraslanov A."/>
            <person name="Hajiyeva S."/>
            <person name="Abbasov M."/>
            <person name="Kaur K."/>
            <person name="Hamwieh A."/>
            <person name="Solovyev V."/>
            <person name="Salamov A."/>
            <person name="Braich B."/>
            <person name="Kosarev P."/>
            <person name="Mahmoud A."/>
            <person name="Hajiyev E."/>
            <person name="Babayeva S."/>
            <person name="Izzatullayeva V."/>
            <person name="Mammadov A."/>
            <person name="Mammadov A."/>
            <person name="Sharifova S."/>
            <person name="Ojaghi J."/>
            <person name="Eynullazada K."/>
            <person name="Bayramov B."/>
            <person name="Abdulazimova A."/>
            <person name="Shahmuradov I."/>
        </authorList>
    </citation>
    <scope>NUCLEOTIDE SEQUENCE [LARGE SCALE GENOMIC DNA]</scope>
    <source>
        <strain evidence="4">cv. AG2017</strain>
        <tissue evidence="3">Leaf</tissue>
    </source>
</reference>
<evidence type="ECO:0000259" key="2">
    <source>
        <dbReference type="Pfam" id="PF07727"/>
    </source>
</evidence>
<accession>A0A2I0I8A7</accession>
<name>A0A2I0I8A7_PUNGR</name>